<evidence type="ECO:0000313" key="2">
    <source>
        <dbReference type="Proteomes" id="UP001652660"/>
    </source>
</evidence>
<dbReference type="GeneID" id="140016709"/>
<dbReference type="RefSeq" id="XP_071926400.1">
    <property type="nucleotide sequence ID" value="XM_072070299.1"/>
</dbReference>
<feature type="compositionally biased region" description="Basic and acidic residues" evidence="1">
    <location>
        <begin position="56"/>
        <end position="66"/>
    </location>
</feature>
<reference evidence="3" key="1">
    <citation type="submission" date="2025-08" db="UniProtKB">
        <authorList>
            <consortium name="RefSeq"/>
        </authorList>
    </citation>
    <scope>IDENTIFICATION</scope>
    <source>
        <tissue evidence="3">Leaves</tissue>
    </source>
</reference>
<proteinExistence type="predicted"/>
<feature type="region of interest" description="Disordered" evidence="1">
    <location>
        <begin position="149"/>
        <end position="169"/>
    </location>
</feature>
<sequence>MLYVSSWYTVETYLKSYEGAICPMNGEGNWEKTDVDGPKPPLYGKIAGRPKKQRRRTADEEQQAKEKKAKKMSRVGQVIRCKYCLQQGHNVRSCKLKKDENNASGSGIKSKEAAYNTRSDEVDSGDYDEVNCTEILVTCTPQIFDKNPNNKSTKLAKSSHAESRVQDGSMHDVTKLATSTETNHLEDVAVTSSAPTSHDLYEVFGLKRAQVKYSQPVHGTKEKEHVQMPVKTKSVHREVAAAAATKRVVGSSRMKRKNKVL</sequence>
<protein>
    <submittedName>
        <fullName evidence="3">Uncharacterized protein</fullName>
    </submittedName>
</protein>
<feature type="compositionally biased region" description="Basic and acidic residues" evidence="1">
    <location>
        <begin position="159"/>
        <end position="169"/>
    </location>
</feature>
<evidence type="ECO:0000313" key="3">
    <source>
        <dbReference type="RefSeq" id="XP_071926400.1"/>
    </source>
</evidence>
<keyword evidence="2" id="KW-1185">Reference proteome</keyword>
<accession>A0ABM4W3M9</accession>
<organism evidence="2 3">
    <name type="scientific">Coffea arabica</name>
    <name type="common">Arabian coffee</name>
    <dbReference type="NCBI Taxonomy" id="13443"/>
    <lineage>
        <taxon>Eukaryota</taxon>
        <taxon>Viridiplantae</taxon>
        <taxon>Streptophyta</taxon>
        <taxon>Embryophyta</taxon>
        <taxon>Tracheophyta</taxon>
        <taxon>Spermatophyta</taxon>
        <taxon>Magnoliopsida</taxon>
        <taxon>eudicotyledons</taxon>
        <taxon>Gunneridae</taxon>
        <taxon>Pentapetalae</taxon>
        <taxon>asterids</taxon>
        <taxon>lamiids</taxon>
        <taxon>Gentianales</taxon>
        <taxon>Rubiaceae</taxon>
        <taxon>Ixoroideae</taxon>
        <taxon>Gardenieae complex</taxon>
        <taxon>Bertiereae - Coffeeae clade</taxon>
        <taxon>Coffeeae</taxon>
        <taxon>Coffea</taxon>
    </lineage>
</organism>
<feature type="region of interest" description="Disordered" evidence="1">
    <location>
        <begin position="32"/>
        <end position="71"/>
    </location>
</feature>
<dbReference type="Proteomes" id="UP001652660">
    <property type="component" value="Chromosome 11c"/>
</dbReference>
<evidence type="ECO:0000256" key="1">
    <source>
        <dbReference type="SAM" id="MobiDB-lite"/>
    </source>
</evidence>
<gene>
    <name evidence="3" type="primary">LOC140016709</name>
</gene>
<name>A0ABM4W3M9_COFAR</name>